<keyword evidence="3 4" id="KW-0012">Acyltransferase</keyword>
<dbReference type="Proteomes" id="UP000824540">
    <property type="component" value="Unassembled WGS sequence"/>
</dbReference>
<dbReference type="GO" id="GO:0005925">
    <property type="term" value="C:focal adhesion"/>
    <property type="evidence" value="ECO:0007669"/>
    <property type="project" value="UniProtKB-SubCell"/>
</dbReference>
<evidence type="ECO:0000256" key="5">
    <source>
        <dbReference type="SAM" id="MobiDB-lite"/>
    </source>
</evidence>
<dbReference type="GO" id="GO:0005874">
    <property type="term" value="C:microtubule"/>
    <property type="evidence" value="ECO:0007669"/>
    <property type="project" value="InterPro"/>
</dbReference>
<feature type="region of interest" description="Disordered" evidence="5">
    <location>
        <begin position="267"/>
        <end position="370"/>
    </location>
</feature>
<gene>
    <name evidence="4" type="primary">ATAT1</name>
    <name evidence="4" type="synonym">MEC17</name>
    <name evidence="7" type="ORF">JZ751_025546</name>
</gene>
<keyword evidence="4" id="KW-0472">Membrane</keyword>
<proteinExistence type="inferred from homology"/>
<feature type="site" description="Crucial for catalytic activity" evidence="4">
    <location>
        <position position="53"/>
    </location>
</feature>
<keyword evidence="4" id="KW-0963">Cytoplasm</keyword>
<keyword evidence="4" id="KW-0966">Cell projection</keyword>
<evidence type="ECO:0000259" key="6">
    <source>
        <dbReference type="PROSITE" id="PS51730"/>
    </source>
</evidence>
<evidence type="ECO:0000313" key="7">
    <source>
        <dbReference type="EMBL" id="KAG9330381.1"/>
    </source>
</evidence>
<evidence type="ECO:0000256" key="1">
    <source>
        <dbReference type="ARBA" id="ARBA00022679"/>
    </source>
</evidence>
<evidence type="ECO:0000313" key="8">
    <source>
        <dbReference type="Proteomes" id="UP000824540"/>
    </source>
</evidence>
<feature type="binding site" evidence="4">
    <location>
        <begin position="131"/>
        <end position="140"/>
    </location>
    <ligand>
        <name>acetyl-CoA</name>
        <dbReference type="ChEBI" id="CHEBI:57288"/>
    </ligand>
</feature>
<dbReference type="AlphaFoldDB" id="A0A8T2MWJ7"/>
<dbReference type="InterPro" id="IPR038746">
    <property type="entry name" value="Atat"/>
</dbReference>
<comment type="subcellular location">
    <subcellularLocation>
        <location evidence="4">Cytoplasm</location>
    </subcellularLocation>
    <subcellularLocation>
        <location evidence="4">Membrane</location>
        <location evidence="4">Clathrin-coated pit</location>
    </subcellularLocation>
    <subcellularLocation>
        <location evidence="4">Cell junction</location>
        <location evidence="4">Focal adhesion</location>
    </subcellularLocation>
    <subcellularLocation>
        <location evidence="4">Cell projection</location>
        <location evidence="4">Axon</location>
    </subcellularLocation>
    <subcellularLocation>
        <location evidence="4">Cytoplasm</location>
        <location evidence="4">Cytoskeleton</location>
    </subcellularLocation>
    <subcellularLocation>
        <location evidence="4">Cytoplasm</location>
        <location evidence="4">Cytoskeleton</location>
        <location evidence="4">Spindle</location>
    </subcellularLocation>
</comment>
<accession>A0A8T2MWJ7</accession>
<evidence type="ECO:0000256" key="4">
    <source>
        <dbReference type="HAMAP-Rule" id="MF_03130"/>
    </source>
</evidence>
<dbReference type="EMBL" id="JAFBMS010000630">
    <property type="protein sequence ID" value="KAG9330381.1"/>
    <property type="molecule type" value="Genomic_DNA"/>
</dbReference>
<protein>
    <recommendedName>
        <fullName evidence="4">Alpha-tubulin N-acetyltransferase 1</fullName>
        <shortName evidence="4">Alpha-TAT</shortName>
        <shortName evidence="4">Alpha-TAT1</shortName>
        <shortName evidence="4">TAT</shortName>
        <ecNumber evidence="4">2.3.1.108</ecNumber>
    </recommendedName>
    <alternativeName>
        <fullName evidence="4">Acetyltransferase mec-17 homolog</fullName>
    </alternativeName>
</protein>
<keyword evidence="8" id="KW-1185">Reference proteome</keyword>
<reference evidence="7" key="1">
    <citation type="thesis" date="2021" institute="BYU ScholarsArchive" country="Provo, UT, USA">
        <title>Applications of and Algorithms for Genome Assembly and Genomic Analyses with an Emphasis on Marine Teleosts.</title>
        <authorList>
            <person name="Pickett B.D."/>
        </authorList>
    </citation>
    <scope>NUCLEOTIDE SEQUENCE</scope>
    <source>
        <strain evidence="7">HI-2016</strain>
    </source>
</reference>
<comment type="caution">
    <text evidence="4">Lacks conserved residue(s) required for the propagation of feature annotation.</text>
</comment>
<name>A0A8T2MWJ7_9TELE</name>
<dbReference type="GO" id="GO:0070507">
    <property type="term" value="P:regulation of microtubule cytoskeleton organization"/>
    <property type="evidence" value="ECO:0007669"/>
    <property type="project" value="UniProtKB-UniRule"/>
</dbReference>
<dbReference type="GO" id="GO:0019799">
    <property type="term" value="F:tubulin N-acetyltransferase activity"/>
    <property type="evidence" value="ECO:0007669"/>
    <property type="project" value="UniProtKB-UniRule"/>
</dbReference>
<dbReference type="PROSITE" id="PS51730">
    <property type="entry name" value="GNAT_ATAT"/>
    <property type="match status" value="1"/>
</dbReference>
<comment type="function">
    <text evidence="4">Specifically acetylates 'Lys-40' in alpha-tubulin on the lumenal side of microtubules. Promotes microtubule destabilization and accelerates microtubule dynamics; this activity may be independent of acetylation activity. Acetylates alpha-tubulin with a slow enzymatic rate, due to a catalytic site that is not optimized for acetyl transfer. Enters the microtubule through each end and diffuses quickly throughout the lumen of microtubules. Acetylates only long/old microtubules because of its slow acetylation rate since it does not have time to act on dynamically unstable microtubules before the enzyme is released. May be involved in neuron development.</text>
</comment>
<keyword evidence="2 4" id="KW-0168">Coated pit</keyword>
<keyword evidence="4" id="KW-0206">Cytoskeleton</keyword>
<dbReference type="EC" id="2.3.1.108" evidence="4"/>
<sequence>MEFPFDLNALLPERISVLDHNLTAGRKSLGRPDPQRQISTVIDELGKASAKAQQLAAPITSAPKLQSNRHHLYLLKEGESNGGVAVGFLKVGYKKLFLLNLQRHGYGLELFSYMLQHKRVEPVRMAYDRPSPKFLSFLEKHYGLKDSVPQVNNFVVFDGFFRDRSVVREEQKALPWPFARHARPPLSPPLSLPSQYSRSLSVDSSPSRGPPRPCPGPGAYRSQTPHSQYLENVTCRAKRTSQQGLAARSSLYSRHLSSKDLGLLLERQPSSFQMPGVKPEQREREADTRGQTDPVGHTDTHRPPPSSQPLVSTSPPPSVSRQGPDCGQTSLTLGRGTEADGSSEQGMGAEMERDGGMVRESGRGGAWSWTVDEPRCTAQWVRRKQEYRSTRPW</sequence>
<dbReference type="Gene3D" id="6.20.370.120">
    <property type="match status" value="1"/>
</dbReference>
<dbReference type="GO" id="GO:0005737">
    <property type="term" value="C:cytoplasm"/>
    <property type="evidence" value="ECO:0007669"/>
    <property type="project" value="UniProtKB-SubCell"/>
</dbReference>
<keyword evidence="4" id="KW-0965">Cell junction</keyword>
<organism evidence="7 8">
    <name type="scientific">Albula glossodonta</name>
    <name type="common">roundjaw bonefish</name>
    <dbReference type="NCBI Taxonomy" id="121402"/>
    <lineage>
        <taxon>Eukaryota</taxon>
        <taxon>Metazoa</taxon>
        <taxon>Chordata</taxon>
        <taxon>Craniata</taxon>
        <taxon>Vertebrata</taxon>
        <taxon>Euteleostomi</taxon>
        <taxon>Actinopterygii</taxon>
        <taxon>Neopterygii</taxon>
        <taxon>Teleostei</taxon>
        <taxon>Albuliformes</taxon>
        <taxon>Albulidae</taxon>
        <taxon>Albula</taxon>
    </lineage>
</organism>
<dbReference type="GO" id="GO:0005905">
    <property type="term" value="C:clathrin-coated pit"/>
    <property type="evidence" value="ECO:0007669"/>
    <property type="project" value="UniProtKB-SubCell"/>
</dbReference>
<evidence type="ECO:0000256" key="2">
    <source>
        <dbReference type="ARBA" id="ARBA00023176"/>
    </source>
</evidence>
<feature type="compositionally biased region" description="Low complexity" evidence="5">
    <location>
        <begin position="192"/>
        <end position="207"/>
    </location>
</feature>
<keyword evidence="1 4" id="KW-0808">Transferase</keyword>
<dbReference type="GO" id="GO:0005819">
    <property type="term" value="C:spindle"/>
    <property type="evidence" value="ECO:0007669"/>
    <property type="project" value="UniProtKB-SubCell"/>
</dbReference>
<dbReference type="Pfam" id="PF05301">
    <property type="entry name" value="Acetyltransf_16"/>
    <property type="match status" value="2"/>
</dbReference>
<feature type="domain" description="N-acetyltransferase" evidence="6">
    <location>
        <begin position="1"/>
        <end position="161"/>
    </location>
</feature>
<dbReference type="InterPro" id="IPR007965">
    <property type="entry name" value="GNAT_ATAT"/>
</dbReference>
<dbReference type="PANTHER" id="PTHR12327">
    <property type="entry name" value="ALPHA-TUBULIN N-ACETYLTRANSFERASE 1"/>
    <property type="match status" value="1"/>
</dbReference>
<dbReference type="OrthoDB" id="447510at2759"/>
<dbReference type="Gene3D" id="3.40.630.30">
    <property type="match status" value="2"/>
</dbReference>
<evidence type="ECO:0000256" key="3">
    <source>
        <dbReference type="ARBA" id="ARBA00023315"/>
    </source>
</evidence>
<feature type="compositionally biased region" description="Basic and acidic residues" evidence="5">
    <location>
        <begin position="350"/>
        <end position="362"/>
    </location>
</feature>
<comment type="caution">
    <text evidence="7">The sequence shown here is derived from an EMBL/GenBank/DDBJ whole genome shotgun (WGS) entry which is preliminary data.</text>
</comment>
<dbReference type="GO" id="GO:0048666">
    <property type="term" value="P:neuron development"/>
    <property type="evidence" value="ECO:0007669"/>
    <property type="project" value="UniProtKB-UniRule"/>
</dbReference>
<dbReference type="GO" id="GO:0030424">
    <property type="term" value="C:axon"/>
    <property type="evidence" value="ECO:0007669"/>
    <property type="project" value="UniProtKB-SubCell"/>
</dbReference>
<feature type="region of interest" description="Disordered" evidence="5">
    <location>
        <begin position="187"/>
        <end position="224"/>
    </location>
</feature>
<dbReference type="PANTHER" id="PTHR12327:SF0">
    <property type="entry name" value="ALPHA-TUBULIN N-ACETYLTRANSFERASE 1"/>
    <property type="match status" value="1"/>
</dbReference>
<comment type="catalytic activity">
    <reaction evidence="4">
        <text>L-lysyl-[alpha-tubulin] + acetyl-CoA = N(6)-acetyl-L-lysyl-[alpha-tubulin] + CoA + H(+)</text>
        <dbReference type="Rhea" id="RHEA:15277"/>
        <dbReference type="Rhea" id="RHEA-COMP:11278"/>
        <dbReference type="Rhea" id="RHEA-COMP:11279"/>
        <dbReference type="ChEBI" id="CHEBI:15378"/>
        <dbReference type="ChEBI" id="CHEBI:29969"/>
        <dbReference type="ChEBI" id="CHEBI:57287"/>
        <dbReference type="ChEBI" id="CHEBI:57288"/>
        <dbReference type="ChEBI" id="CHEBI:61930"/>
        <dbReference type="EC" id="2.3.1.108"/>
    </reaction>
</comment>
<feature type="compositionally biased region" description="Basic and acidic residues" evidence="5">
    <location>
        <begin position="279"/>
        <end position="302"/>
    </location>
</feature>
<dbReference type="HAMAP" id="MF_03130">
    <property type="entry name" value="mec17"/>
    <property type="match status" value="1"/>
</dbReference>
<comment type="similarity">
    <text evidence="4">Belongs to the acetyltransferase ATAT1 family.</text>
</comment>